<name>A0ABT8AR18_9HYPH</name>
<dbReference type="InterPro" id="IPR036046">
    <property type="entry name" value="Acylphosphatase-like_dom_sf"/>
</dbReference>
<evidence type="ECO:0000313" key="3">
    <source>
        <dbReference type="Proteomes" id="UP001244297"/>
    </source>
</evidence>
<evidence type="ECO:0000313" key="2">
    <source>
        <dbReference type="EMBL" id="MDN3572190.1"/>
    </source>
</evidence>
<proteinExistence type="predicted"/>
<dbReference type="PROSITE" id="PS50925">
    <property type="entry name" value="BLUF"/>
    <property type="match status" value="1"/>
</dbReference>
<dbReference type="SMART" id="SM01034">
    <property type="entry name" value="BLUF"/>
    <property type="match status" value="1"/>
</dbReference>
<organism evidence="2 3">
    <name type="scientific">Methylobacterium longum</name>
    <dbReference type="NCBI Taxonomy" id="767694"/>
    <lineage>
        <taxon>Bacteria</taxon>
        <taxon>Pseudomonadati</taxon>
        <taxon>Pseudomonadota</taxon>
        <taxon>Alphaproteobacteria</taxon>
        <taxon>Hyphomicrobiales</taxon>
        <taxon>Methylobacteriaceae</taxon>
        <taxon>Methylobacterium</taxon>
    </lineage>
</organism>
<dbReference type="Gene3D" id="3.30.70.100">
    <property type="match status" value="1"/>
</dbReference>
<protein>
    <submittedName>
        <fullName evidence="2">BLUF domain-containing protein</fullName>
    </submittedName>
</protein>
<evidence type="ECO:0000259" key="1">
    <source>
        <dbReference type="PROSITE" id="PS50925"/>
    </source>
</evidence>
<comment type="caution">
    <text evidence="2">The sequence shown here is derived from an EMBL/GenBank/DDBJ whole genome shotgun (WGS) entry which is preliminary data.</text>
</comment>
<dbReference type="EMBL" id="JAUFPT010000057">
    <property type="protein sequence ID" value="MDN3572190.1"/>
    <property type="molecule type" value="Genomic_DNA"/>
</dbReference>
<keyword evidence="3" id="KW-1185">Reference proteome</keyword>
<reference evidence="3" key="1">
    <citation type="journal article" date="2019" name="Int. J. Syst. Evol. Microbiol.">
        <title>The Global Catalogue of Microorganisms (GCM) 10K type strain sequencing project: providing services to taxonomists for standard genome sequencing and annotation.</title>
        <authorList>
            <consortium name="The Broad Institute Genomics Platform"/>
            <consortium name="The Broad Institute Genome Sequencing Center for Infectious Disease"/>
            <person name="Wu L."/>
            <person name="Ma J."/>
        </authorList>
    </citation>
    <scope>NUCLEOTIDE SEQUENCE [LARGE SCALE GENOMIC DNA]</scope>
    <source>
        <strain evidence="3">CECT 7806</strain>
    </source>
</reference>
<feature type="domain" description="BLUF" evidence="1">
    <location>
        <begin position="21"/>
        <end position="113"/>
    </location>
</feature>
<dbReference type="InterPro" id="IPR007024">
    <property type="entry name" value="BLUF_domain"/>
</dbReference>
<dbReference type="Pfam" id="PF04940">
    <property type="entry name" value="BLUF"/>
    <property type="match status" value="1"/>
</dbReference>
<dbReference type="SUPFAM" id="SSF54975">
    <property type="entry name" value="Acylphosphatase/BLUF domain-like"/>
    <property type="match status" value="1"/>
</dbReference>
<accession>A0ABT8AR18</accession>
<gene>
    <name evidence="2" type="ORF">QWZ18_16360</name>
</gene>
<dbReference type="Proteomes" id="UP001244297">
    <property type="component" value="Unassembled WGS sequence"/>
</dbReference>
<dbReference type="RefSeq" id="WP_238293099.1">
    <property type="nucleotide sequence ID" value="NZ_BPQS01000063.1"/>
</dbReference>
<sequence>MFDEYGIPQGANLDEAALSKLYHFVYCSRAAEGVDDAEVCRIVETAQRNNLVHGITGVLVFGSGVFFQWIEGPAAEIQKLIATLHRDKRHHDIVSLSQSEEERERLYPNWDMEKVEAEDIRLVLQDAFESAEDKNNRVALKRILKQLDLGALGRV</sequence>